<dbReference type="SUPFAM" id="SSF52833">
    <property type="entry name" value="Thioredoxin-like"/>
    <property type="match status" value="1"/>
</dbReference>
<comment type="similarity">
    <text evidence="1">Belongs to the GST superfamily. NadH family.</text>
</comment>
<name>A0A560L7N6_9BRAD</name>
<evidence type="ECO:0000313" key="5">
    <source>
        <dbReference type="Proteomes" id="UP000321304"/>
    </source>
</evidence>
<dbReference type="EMBL" id="VITY01000013">
    <property type="protein sequence ID" value="TWB91279.1"/>
    <property type="molecule type" value="Genomic_DNA"/>
</dbReference>
<dbReference type="GO" id="GO:0004602">
    <property type="term" value="F:glutathione peroxidase activity"/>
    <property type="evidence" value="ECO:0007669"/>
    <property type="project" value="TreeGrafter"/>
</dbReference>
<dbReference type="STRING" id="1755647.AS156_13065"/>
<evidence type="ECO:0000313" key="4">
    <source>
        <dbReference type="EMBL" id="TWB91279.1"/>
    </source>
</evidence>
<dbReference type="Pfam" id="PF01323">
    <property type="entry name" value="DSBA"/>
    <property type="match status" value="1"/>
</dbReference>
<evidence type="ECO:0000256" key="2">
    <source>
        <dbReference type="PIRSR" id="PIRSR006386-1"/>
    </source>
</evidence>
<dbReference type="PANTHER" id="PTHR42943:SF2">
    <property type="entry name" value="GLUTATHIONE S-TRANSFERASE KAPPA 1"/>
    <property type="match status" value="1"/>
</dbReference>
<dbReference type="InterPro" id="IPR014440">
    <property type="entry name" value="HCCAis_GSTk"/>
</dbReference>
<proteinExistence type="inferred from homology"/>
<dbReference type="GO" id="GO:0004364">
    <property type="term" value="F:glutathione transferase activity"/>
    <property type="evidence" value="ECO:0007669"/>
    <property type="project" value="TreeGrafter"/>
</dbReference>
<dbReference type="PANTHER" id="PTHR42943">
    <property type="entry name" value="GLUTATHIONE S-TRANSFERASE KAPPA"/>
    <property type="match status" value="1"/>
</dbReference>
<dbReference type="AlphaFoldDB" id="A0A560L7N6"/>
<protein>
    <recommendedName>
        <fullName evidence="1">2-hydroxychromene-2-carboxylate isomerase</fullName>
        <ecNumber evidence="1">5.99.1.4</ecNumber>
    </recommendedName>
</protein>
<comment type="caution">
    <text evidence="4">The sequence shown here is derived from an EMBL/GenBank/DDBJ whole genome shotgun (WGS) entry which is preliminary data.</text>
</comment>
<dbReference type="InterPro" id="IPR036249">
    <property type="entry name" value="Thioredoxin-like_sf"/>
</dbReference>
<evidence type="ECO:0000256" key="1">
    <source>
        <dbReference type="PIRNR" id="PIRNR006386"/>
    </source>
</evidence>
<comment type="catalytic activity">
    <reaction evidence="1">
        <text>2-hydroxychromene-2-carboxylate = (3E)-4-(2-hydroxyphenyl)-2-oxobut-3-enoate</text>
        <dbReference type="Rhea" id="RHEA:27401"/>
        <dbReference type="ChEBI" id="CHEBI:59350"/>
        <dbReference type="ChEBI" id="CHEBI:59353"/>
        <dbReference type="EC" id="5.99.1.4"/>
    </reaction>
</comment>
<reference evidence="4 5" key="1">
    <citation type="submission" date="2019-06" db="EMBL/GenBank/DDBJ databases">
        <title>Genomic Encyclopedia of Type Strains, Phase IV (KMG-V): Genome sequencing to study the core and pangenomes of soil and plant-associated prokaryotes.</title>
        <authorList>
            <person name="Whitman W."/>
        </authorList>
    </citation>
    <scope>NUCLEOTIDE SEQUENCE [LARGE SCALE GENOMIC DNA]</scope>
    <source>
        <strain evidence="4 5">BR 10355</strain>
    </source>
</reference>
<accession>A0A560L7N6</accession>
<dbReference type="Proteomes" id="UP000321304">
    <property type="component" value="Unassembled WGS sequence"/>
</dbReference>
<feature type="active site" description="Nucleophile" evidence="2">
    <location>
        <position position="20"/>
    </location>
</feature>
<evidence type="ECO:0000259" key="3">
    <source>
        <dbReference type="Pfam" id="PF01323"/>
    </source>
</evidence>
<dbReference type="Gene3D" id="3.40.30.10">
    <property type="entry name" value="Glutaredoxin"/>
    <property type="match status" value="1"/>
</dbReference>
<organism evidence="4 5">
    <name type="scientific">Bradyrhizobium macuxiense</name>
    <dbReference type="NCBI Taxonomy" id="1755647"/>
    <lineage>
        <taxon>Bacteria</taxon>
        <taxon>Pseudomonadati</taxon>
        <taxon>Pseudomonadota</taxon>
        <taxon>Alphaproteobacteria</taxon>
        <taxon>Hyphomicrobiales</taxon>
        <taxon>Nitrobacteraceae</taxon>
        <taxon>Bradyrhizobium</taxon>
    </lineage>
</organism>
<dbReference type="InterPro" id="IPR001853">
    <property type="entry name" value="DSBA-like_thioredoxin_dom"/>
</dbReference>
<dbReference type="GO" id="GO:0018845">
    <property type="term" value="F:2-hydroxychromene-2-carboxylate isomerase activity"/>
    <property type="evidence" value="ECO:0007669"/>
    <property type="project" value="UniProtKB-UniRule"/>
</dbReference>
<dbReference type="GO" id="GO:1901170">
    <property type="term" value="P:naphthalene catabolic process"/>
    <property type="evidence" value="ECO:0007669"/>
    <property type="project" value="InterPro"/>
</dbReference>
<dbReference type="PIRSF" id="PIRSF006386">
    <property type="entry name" value="HCCAis_GSTk"/>
    <property type="match status" value="1"/>
</dbReference>
<dbReference type="CDD" id="cd03022">
    <property type="entry name" value="DsbA_HCCA_Iso"/>
    <property type="match status" value="1"/>
</dbReference>
<dbReference type="EC" id="5.99.1.4" evidence="1"/>
<keyword evidence="1 4" id="KW-0413">Isomerase</keyword>
<keyword evidence="5" id="KW-1185">Reference proteome</keyword>
<gene>
    <name evidence="4" type="ORF">FBZ93_113147</name>
</gene>
<dbReference type="InterPro" id="IPR044087">
    <property type="entry name" value="NahD-like"/>
</dbReference>
<sequence length="213" mass="23756">MSVEKTKGNAMIEFFFDCSSPWTYLAWHNIQPLAKEFGAEITWRPILVGGIFNTVNPSVYAQREKPVPLKARYMKKDLADWARSAGLAIKMPPTVFPVNSVKAMRGCVWLGNEKMVPFARAVFEAYWGDDKDISQDAVLTEICSKLGIDPAQFLAGIGDQAIKDQLKANTEEVMARGGFGSPTIYLDKTDMYFGNDRLPLIREALARLKARAA</sequence>
<feature type="domain" description="DSBA-like thioredoxin" evidence="3">
    <location>
        <begin position="12"/>
        <end position="206"/>
    </location>
</feature>
<dbReference type="GO" id="GO:0006749">
    <property type="term" value="P:glutathione metabolic process"/>
    <property type="evidence" value="ECO:0007669"/>
    <property type="project" value="TreeGrafter"/>
</dbReference>
<dbReference type="InterPro" id="IPR051924">
    <property type="entry name" value="GST_Kappa/NadH"/>
</dbReference>